<feature type="transmembrane region" description="Helical" evidence="2">
    <location>
        <begin position="61"/>
        <end position="83"/>
    </location>
</feature>
<comment type="caution">
    <text evidence="3">The sequence shown here is derived from an EMBL/GenBank/DDBJ whole genome shotgun (WGS) entry which is preliminary data.</text>
</comment>
<sequence>MKTQFLLDWVEIGLFVASYQAMRVVASIVTIPYPILAHGLGTAIGLAGSITVLTSDKTEKLPFLLGTILIGLSESFAASQTYLKQSDLYMTNLELMRKKLKLQYVAVMIGVTFAFGIGGFVYEYNGINGVSIFGIVLSSLELLSLACYLLVRKMKSSFTESDTQTNEKPKTAEEKAPAKIRATIKLDNEKDTKEALNYFSQSDIKANHINYILCVTFGMESITIGYNLSISPLFIFEEFQKSTSIIGLLFACGAATGTLISMFVSITPQGQAFMKSRFPSPYNLIFSLAGIAISVFVTAIPLFPIHVMGLILLMTFNDLAAIVLTEIQGSVTASNAYALVGPLGQVIRRSFNVVTAITGPLLFGAFSRLPYIVAGSCTSVWVIVLTVVIMKRMKNQKKVLKREGFSNEVMNAYDQMSFVGREILAREKSRGMFLKNNLAQLEEGEEDEDEGEEEQGVEDVNDN</sequence>
<keyword evidence="4" id="KW-1185">Reference proteome</keyword>
<gene>
    <name evidence="3" type="ORF">CTEN210_14017</name>
</gene>
<feature type="transmembrane region" description="Helical" evidence="2">
    <location>
        <begin position="242"/>
        <end position="264"/>
    </location>
</feature>
<evidence type="ECO:0000313" key="4">
    <source>
        <dbReference type="Proteomes" id="UP001054902"/>
    </source>
</evidence>
<dbReference type="EMBL" id="BLLK01000058">
    <property type="protein sequence ID" value="GFH57541.1"/>
    <property type="molecule type" value="Genomic_DNA"/>
</dbReference>
<accession>A0AAD3HBU9</accession>
<proteinExistence type="predicted"/>
<organism evidence="3 4">
    <name type="scientific">Chaetoceros tenuissimus</name>
    <dbReference type="NCBI Taxonomy" id="426638"/>
    <lineage>
        <taxon>Eukaryota</taxon>
        <taxon>Sar</taxon>
        <taxon>Stramenopiles</taxon>
        <taxon>Ochrophyta</taxon>
        <taxon>Bacillariophyta</taxon>
        <taxon>Coscinodiscophyceae</taxon>
        <taxon>Chaetocerotophycidae</taxon>
        <taxon>Chaetocerotales</taxon>
        <taxon>Chaetocerotaceae</taxon>
        <taxon>Chaetoceros</taxon>
    </lineage>
</organism>
<dbReference type="Gene3D" id="1.20.1250.20">
    <property type="entry name" value="MFS general substrate transporter like domains"/>
    <property type="match status" value="1"/>
</dbReference>
<keyword evidence="2" id="KW-0472">Membrane</keyword>
<protein>
    <submittedName>
        <fullName evidence="3">Uncharacterized protein</fullName>
    </submittedName>
</protein>
<dbReference type="Proteomes" id="UP001054902">
    <property type="component" value="Unassembled WGS sequence"/>
</dbReference>
<keyword evidence="2" id="KW-0812">Transmembrane</keyword>
<evidence type="ECO:0000256" key="2">
    <source>
        <dbReference type="SAM" id="Phobius"/>
    </source>
</evidence>
<reference evidence="3 4" key="1">
    <citation type="journal article" date="2021" name="Sci. Rep.">
        <title>The genome of the diatom Chaetoceros tenuissimus carries an ancient integrated fragment of an extant virus.</title>
        <authorList>
            <person name="Hongo Y."/>
            <person name="Kimura K."/>
            <person name="Takaki Y."/>
            <person name="Yoshida Y."/>
            <person name="Baba S."/>
            <person name="Kobayashi G."/>
            <person name="Nagasaki K."/>
            <person name="Hano T."/>
            <person name="Tomaru Y."/>
        </authorList>
    </citation>
    <scope>NUCLEOTIDE SEQUENCE [LARGE SCALE GENOMIC DNA]</scope>
    <source>
        <strain evidence="3 4">NIES-3715</strain>
    </source>
</reference>
<feature type="transmembrane region" description="Helical" evidence="2">
    <location>
        <begin position="211"/>
        <end position="236"/>
    </location>
</feature>
<dbReference type="SUPFAM" id="SSF103473">
    <property type="entry name" value="MFS general substrate transporter"/>
    <property type="match status" value="1"/>
</dbReference>
<feature type="transmembrane region" description="Helical" evidence="2">
    <location>
        <begin position="104"/>
        <end position="124"/>
    </location>
</feature>
<feature type="transmembrane region" description="Helical" evidence="2">
    <location>
        <begin position="284"/>
        <end position="314"/>
    </location>
</feature>
<feature type="transmembrane region" description="Helical" evidence="2">
    <location>
        <begin position="130"/>
        <end position="151"/>
    </location>
</feature>
<dbReference type="AlphaFoldDB" id="A0AAD3HBU9"/>
<feature type="transmembrane region" description="Helical" evidence="2">
    <location>
        <begin position="369"/>
        <end position="390"/>
    </location>
</feature>
<keyword evidence="2" id="KW-1133">Transmembrane helix</keyword>
<name>A0AAD3HBU9_9STRA</name>
<feature type="region of interest" description="Disordered" evidence="1">
    <location>
        <begin position="440"/>
        <end position="463"/>
    </location>
</feature>
<evidence type="ECO:0000313" key="3">
    <source>
        <dbReference type="EMBL" id="GFH57541.1"/>
    </source>
</evidence>
<feature type="transmembrane region" description="Helical" evidence="2">
    <location>
        <begin position="33"/>
        <end position="55"/>
    </location>
</feature>
<dbReference type="InterPro" id="IPR036259">
    <property type="entry name" value="MFS_trans_sf"/>
</dbReference>
<evidence type="ECO:0000256" key="1">
    <source>
        <dbReference type="SAM" id="MobiDB-lite"/>
    </source>
</evidence>
<feature type="compositionally biased region" description="Acidic residues" evidence="1">
    <location>
        <begin position="442"/>
        <end position="463"/>
    </location>
</feature>